<dbReference type="GO" id="GO:0003700">
    <property type="term" value="F:DNA-binding transcription factor activity"/>
    <property type="evidence" value="ECO:0007669"/>
    <property type="project" value="TreeGrafter"/>
</dbReference>
<dbReference type="RefSeq" id="WP_110856152.1">
    <property type="nucleotide sequence ID" value="NZ_QJSQ01000017.1"/>
</dbReference>
<dbReference type="CDD" id="cd06274">
    <property type="entry name" value="PBP1_FruR"/>
    <property type="match status" value="1"/>
</dbReference>
<dbReference type="InterPro" id="IPR001761">
    <property type="entry name" value="Peripla_BP/Lac1_sug-bd_dom"/>
</dbReference>
<sequence length="343" mass="38387">MSQFERLTIDDIARLAEVSRTTASMVLNGNAERYRISAATVERVLQVARDHHFTPSQSARALRSRRSNTIGLVIPDLTNSAHAALAQAMEWQCRERYRYQLVIVTSDEDPVRETEGIARLVAQQVDGVVVVPCTADAPRYDKWVKRLPIVFADRRVAASAIPYVITDAAETVAALVGETIGQGAREVVFFGGQPELSPSRDRLAGYRLALERHGIAEQADWVFQRDYQRESGYALMKAWFEAHGRYPEALFAGSITLLEGLLEFVNEAHQLAQAPGRVMTFDDHQLLDCLPLRIDAIVQDSAQLAQHSLRCVFSMLEGEGSPESIQVPAQIHYRQRHGRPDLR</sequence>
<organism evidence="6 7">
    <name type="scientific">Paraburkholderia silvatlantica</name>
    <dbReference type="NCBI Taxonomy" id="321895"/>
    <lineage>
        <taxon>Bacteria</taxon>
        <taxon>Pseudomonadati</taxon>
        <taxon>Pseudomonadota</taxon>
        <taxon>Betaproteobacteria</taxon>
        <taxon>Burkholderiales</taxon>
        <taxon>Burkholderiaceae</taxon>
        <taxon>Paraburkholderia</taxon>
    </lineage>
</organism>
<dbReference type="Pfam" id="PF00532">
    <property type="entry name" value="Peripla_BP_1"/>
    <property type="match status" value="1"/>
</dbReference>
<dbReference type="SUPFAM" id="SSF53822">
    <property type="entry name" value="Periplasmic binding protein-like I"/>
    <property type="match status" value="1"/>
</dbReference>
<dbReference type="PROSITE" id="PS00356">
    <property type="entry name" value="HTH_LACI_1"/>
    <property type="match status" value="1"/>
</dbReference>
<dbReference type="SMART" id="SM00354">
    <property type="entry name" value="HTH_LACI"/>
    <property type="match status" value="1"/>
</dbReference>
<feature type="domain" description="HTH lacI-type" evidence="5">
    <location>
        <begin position="7"/>
        <end position="64"/>
    </location>
</feature>
<accession>A0A2V4T5U7</accession>
<dbReference type="Gene3D" id="3.40.50.2300">
    <property type="match status" value="2"/>
</dbReference>
<dbReference type="GO" id="GO:0000976">
    <property type="term" value="F:transcription cis-regulatory region binding"/>
    <property type="evidence" value="ECO:0007669"/>
    <property type="project" value="TreeGrafter"/>
</dbReference>
<evidence type="ECO:0000313" key="7">
    <source>
        <dbReference type="Proteomes" id="UP000247772"/>
    </source>
</evidence>
<comment type="caution">
    <text evidence="6">The sequence shown here is derived from an EMBL/GenBank/DDBJ whole genome shotgun (WGS) entry which is preliminary data.</text>
</comment>
<dbReference type="OrthoDB" id="9805642at2"/>
<evidence type="ECO:0000256" key="4">
    <source>
        <dbReference type="ARBA" id="ARBA00023163"/>
    </source>
</evidence>
<evidence type="ECO:0000259" key="5">
    <source>
        <dbReference type="PROSITE" id="PS50932"/>
    </source>
</evidence>
<dbReference type="InterPro" id="IPR028082">
    <property type="entry name" value="Peripla_BP_I"/>
</dbReference>
<dbReference type="AlphaFoldDB" id="A0A2V4T5U7"/>
<gene>
    <name evidence="6" type="ORF">C7410_117100</name>
</gene>
<keyword evidence="4" id="KW-0804">Transcription</keyword>
<reference evidence="6 7" key="1">
    <citation type="submission" date="2018-06" db="EMBL/GenBank/DDBJ databases">
        <title>Genomic Encyclopedia of Type Strains, Phase IV (KMG-V): Genome sequencing to study the core and pangenomes of soil and plant-associated prokaryotes.</title>
        <authorList>
            <person name="Whitman W."/>
        </authorList>
    </citation>
    <scope>NUCLEOTIDE SEQUENCE [LARGE SCALE GENOMIC DNA]</scope>
    <source>
        <strain evidence="6 7">SRCL-318</strain>
    </source>
</reference>
<keyword evidence="1" id="KW-0678">Repressor</keyword>
<dbReference type="Gene3D" id="1.10.260.40">
    <property type="entry name" value="lambda repressor-like DNA-binding domains"/>
    <property type="match status" value="1"/>
</dbReference>
<proteinExistence type="predicted"/>
<dbReference type="PANTHER" id="PTHR30146">
    <property type="entry name" value="LACI-RELATED TRANSCRIPTIONAL REPRESSOR"/>
    <property type="match status" value="1"/>
</dbReference>
<evidence type="ECO:0000256" key="2">
    <source>
        <dbReference type="ARBA" id="ARBA00023015"/>
    </source>
</evidence>
<evidence type="ECO:0000313" key="6">
    <source>
        <dbReference type="EMBL" id="PYE20410.1"/>
    </source>
</evidence>
<dbReference type="SUPFAM" id="SSF47413">
    <property type="entry name" value="lambda repressor-like DNA-binding domains"/>
    <property type="match status" value="1"/>
</dbReference>
<evidence type="ECO:0000256" key="1">
    <source>
        <dbReference type="ARBA" id="ARBA00022491"/>
    </source>
</evidence>
<protein>
    <submittedName>
        <fullName evidence="6">LacI family transcriptional regulator</fullName>
    </submittedName>
</protein>
<keyword evidence="3" id="KW-0238">DNA-binding</keyword>
<keyword evidence="2" id="KW-0805">Transcription regulation</keyword>
<dbReference type="PROSITE" id="PS50932">
    <property type="entry name" value="HTH_LACI_2"/>
    <property type="match status" value="1"/>
</dbReference>
<dbReference type="Pfam" id="PF00356">
    <property type="entry name" value="LacI"/>
    <property type="match status" value="1"/>
</dbReference>
<dbReference type="CDD" id="cd01392">
    <property type="entry name" value="HTH_LacI"/>
    <property type="match status" value="1"/>
</dbReference>
<dbReference type="InterPro" id="IPR000843">
    <property type="entry name" value="HTH_LacI"/>
</dbReference>
<dbReference type="InterPro" id="IPR010982">
    <property type="entry name" value="Lambda_DNA-bd_dom_sf"/>
</dbReference>
<dbReference type="EMBL" id="QJSQ01000017">
    <property type="protein sequence ID" value="PYE20410.1"/>
    <property type="molecule type" value="Genomic_DNA"/>
</dbReference>
<name>A0A2V4T5U7_9BURK</name>
<evidence type="ECO:0000256" key="3">
    <source>
        <dbReference type="ARBA" id="ARBA00023125"/>
    </source>
</evidence>
<dbReference type="Proteomes" id="UP000247772">
    <property type="component" value="Unassembled WGS sequence"/>
</dbReference>
<dbReference type="PANTHER" id="PTHR30146:SF45">
    <property type="entry name" value="CATABOLITE REPRESSOR_ACTIVATOR"/>
    <property type="match status" value="1"/>
</dbReference>